<comment type="caution">
    <text evidence="1">The sequence shown here is derived from an EMBL/GenBank/DDBJ whole genome shotgun (WGS) entry which is preliminary data.</text>
</comment>
<keyword evidence="2" id="KW-1185">Reference proteome</keyword>
<name>A0A850RHP1_9GAMM</name>
<evidence type="ECO:0000313" key="2">
    <source>
        <dbReference type="Proteomes" id="UP000592294"/>
    </source>
</evidence>
<dbReference type="Proteomes" id="UP000592294">
    <property type="component" value="Unassembled WGS sequence"/>
</dbReference>
<evidence type="ECO:0000313" key="1">
    <source>
        <dbReference type="EMBL" id="NVZ08593.1"/>
    </source>
</evidence>
<gene>
    <name evidence="1" type="ORF">HW932_04890</name>
</gene>
<dbReference type="RefSeq" id="WP_176975384.1">
    <property type="nucleotide sequence ID" value="NZ_JABZEO010000003.1"/>
</dbReference>
<dbReference type="EMBL" id="JABZEO010000003">
    <property type="protein sequence ID" value="NVZ08593.1"/>
    <property type="molecule type" value="Genomic_DNA"/>
</dbReference>
<protein>
    <submittedName>
        <fullName evidence="1">Uncharacterized protein</fullName>
    </submittedName>
</protein>
<organism evidence="1 2">
    <name type="scientific">Allochromatium humboldtianum</name>
    <dbReference type="NCBI Taxonomy" id="504901"/>
    <lineage>
        <taxon>Bacteria</taxon>
        <taxon>Pseudomonadati</taxon>
        <taxon>Pseudomonadota</taxon>
        <taxon>Gammaproteobacteria</taxon>
        <taxon>Chromatiales</taxon>
        <taxon>Chromatiaceae</taxon>
        <taxon>Allochromatium</taxon>
    </lineage>
</organism>
<proteinExistence type="predicted"/>
<dbReference type="AlphaFoldDB" id="A0A850RHP1"/>
<reference evidence="1 2" key="1">
    <citation type="submission" date="2020-06" db="EMBL/GenBank/DDBJ databases">
        <title>Whole-genome sequence of Allochromatium humboldtianum DSM 21881, type strain.</title>
        <authorList>
            <person name="Kyndt J.A."/>
            <person name="Meyer T.E."/>
        </authorList>
    </citation>
    <scope>NUCLEOTIDE SEQUENCE [LARGE SCALE GENOMIC DNA]</scope>
    <source>
        <strain evidence="1 2">DSM 21881</strain>
    </source>
</reference>
<sequence>MTTSHLQGGSRISVSDRAPSIDLARLAKLLAHAIPAVAGAAEVKALKLFSKEETRIRVNTRGVMSRLLTDPDFKTSFAPGEETGFLRDADLPPFGTTAKMGGRLLHGTQVATAKAVKAVREAITKELNDSLGDLDFEALTAGRMTEVLKVMAQSVDVKTTPLPQNALMVPVEFAETSRPSAERERDIGRVLSGIETVDGRDWLELMLAGVERKLRADNEDPEDIGFITDAIRRQSEQPGSQILRFLEFLEDEAMARVRLQVCLRIMEAVAAQSDKAGFKSYVRRVRESFESFAGQDGEPLALNVSSVYGVANDTDLTEQLRKAGFYSCLPVWCEGSVQLFERRIPPEQNQPTVREVSYRFRVNGLNPQTGLPAFDSRLHGIKERLLSAPGPNENVKRPIAELVFLSLVLPPSLHGASSGDVRSQATAIAQALKADPVRELERLHHELVSRRDVMAQIADEMVRLLKTRSTSFVTNLNRSVDKLFISVQKDIFDWQLLIGLGLDSEREEVLVKSDSGPDTVAWLSRIRISPDPWPSSVASVWVETNLQERSLTAAGEVRKVAMRKNLEAHVLPVRLVPYRLDKHTQCWTPALQNPGTLDIGCGVDIEYDLRALTLKNSKQDREKVQAEQWRAATVAGMSLLIYIVLFELVRKAQSARPRLSMTLVRLQKTGQIKGDREADAQDGNTAIYAISQAVEKALARELPVKLQGLTTENAPHEAQDALRWKNRGALAALQAGQPLCVPHEGSLDRVAVVSYVTRPCDTHPNYPDADGYLFVSRTYFADSRDEQTTVRVGRMLSRFVESRQDFSLPHLILEEIARLKQLGYLHILLLSHHFGNRRIGRAAERHSPHSRLTFLDEAAKRFPDVHLYPLRRDVFAATRLRKRNLHESAFEVLRHDAHQNMYRDGATEILRSLLPVYTFATLHVVDEAGKPQSGFCTYFFDAEHRLSDFNLQEATRANILGTGEAEEMRRSLISVLRAIHFMESEKPSEKNRPLLPVLDPFAWATPNRTAAAGELEVVSRRRRGSILLSIPALLAHVTRVLHQKDLDDE</sequence>
<accession>A0A850RHP1</accession>